<protein>
    <submittedName>
        <fullName evidence="2">Uncharacterized protein</fullName>
    </submittedName>
</protein>
<dbReference type="Proteomes" id="UP000516422">
    <property type="component" value="Chromosome"/>
</dbReference>
<feature type="compositionally biased region" description="Low complexity" evidence="1">
    <location>
        <begin position="41"/>
        <end position="58"/>
    </location>
</feature>
<dbReference type="GeneID" id="91463135"/>
<sequence length="169" mass="16157">MTSATASTGTRVRIAALAAGLVGALALTACGGGGGGDHSSTDPSAMTSAAPTPSSSADGSKVSGASGKLQGSWLATSGGTIVALVINGKQAGIFATGGTVCSGTAGTESGMQMIHLTCAKGSKDRTTGMVDSVDGSSMKVTWSGKVGQETYTKAEGGKLPSGLPTAAAQ</sequence>
<accession>A0A7H1Q0M9</accession>
<evidence type="ECO:0000313" key="3">
    <source>
        <dbReference type="Proteomes" id="UP000516422"/>
    </source>
</evidence>
<evidence type="ECO:0000256" key="1">
    <source>
        <dbReference type="SAM" id="MobiDB-lite"/>
    </source>
</evidence>
<evidence type="ECO:0000313" key="2">
    <source>
        <dbReference type="EMBL" id="QNT93859.1"/>
    </source>
</evidence>
<reference evidence="2 3" key="1">
    <citation type="submission" date="2020-04" db="EMBL/GenBank/DDBJ databases">
        <title>Characterization and engineering of Streptomyces griseofuscus DSM40191 as a potential heterologous host for expression of BGCs.</title>
        <authorList>
            <person name="Gren T."/>
            <person name="Whitford C.M."/>
            <person name="Mohite O.S."/>
            <person name="Joergensen T.S."/>
            <person name="Nielsen J.B."/>
            <person name="Lee S.Y."/>
            <person name="Weber T."/>
        </authorList>
    </citation>
    <scope>NUCLEOTIDE SEQUENCE [LARGE SCALE GENOMIC DNA]</scope>
    <source>
        <strain evidence="2 3">DSM 40191</strain>
    </source>
</reference>
<dbReference type="EMBL" id="CP051006">
    <property type="protein sequence ID" value="QNT93859.1"/>
    <property type="molecule type" value="Genomic_DNA"/>
</dbReference>
<proteinExistence type="predicted"/>
<dbReference type="AlphaFoldDB" id="A0A7H1Q0M9"/>
<feature type="region of interest" description="Disordered" evidence="1">
    <location>
        <begin position="36"/>
        <end position="63"/>
    </location>
</feature>
<dbReference type="RefSeq" id="WP_243279448.1">
    <property type="nucleotide sequence ID" value="NZ_CP051006.1"/>
</dbReference>
<name>A0A7H1Q0M9_9ACTN</name>
<gene>
    <name evidence="2" type="ORF">HEP81_03557</name>
</gene>
<organism evidence="2 3">
    <name type="scientific">Streptomyces griseofuscus</name>
    <dbReference type="NCBI Taxonomy" id="146922"/>
    <lineage>
        <taxon>Bacteria</taxon>
        <taxon>Bacillati</taxon>
        <taxon>Actinomycetota</taxon>
        <taxon>Actinomycetes</taxon>
        <taxon>Kitasatosporales</taxon>
        <taxon>Streptomycetaceae</taxon>
        <taxon>Streptomyces</taxon>
    </lineage>
</organism>
<dbReference type="KEGG" id="sgf:HEP81_03557"/>